<feature type="region of interest" description="Disordered" evidence="2">
    <location>
        <begin position="1"/>
        <end position="48"/>
    </location>
</feature>
<feature type="non-terminal residue" evidence="4">
    <location>
        <position position="1"/>
    </location>
</feature>
<reference evidence="4" key="1">
    <citation type="journal article" date="2021" name="J Fungi (Basel)">
        <title>Virulence traits and population genomics of the black yeast Aureobasidium melanogenum.</title>
        <authorList>
            <person name="Cernosa A."/>
            <person name="Sun X."/>
            <person name="Gostincar C."/>
            <person name="Fang C."/>
            <person name="Gunde-Cimerman N."/>
            <person name="Song Z."/>
        </authorList>
    </citation>
    <scope>NUCLEOTIDE SEQUENCE</scope>
    <source>
        <strain evidence="4">EXF-9911</strain>
    </source>
</reference>
<sequence>MSDLIKARLSRVDDDDDDDDEGVRLSRPDTSAHSGSTPAEAERSCNESAARPVAAPFVSRQNLALAALPHLDNANNYVVRQAIIDNRYHARDGTRLNPGWTPQDSNLECKHTGPWRDFRGQRVSPLEPIHYKKIFGQEGVLLCEDGRSVARCRVWLPCVLHCHKCDTYICKQCSEEHHRPEVNAKHRLKPARSRRHAKRAHKRETWDMVQKFSGQKLS</sequence>
<keyword evidence="1" id="KW-0479">Metal-binding</keyword>
<name>A0A9P8J8B6_AURME</name>
<comment type="caution">
    <text evidence="4">The sequence shown here is derived from an EMBL/GenBank/DDBJ whole genome shotgun (WGS) entry which is preliminary data.</text>
</comment>
<dbReference type="Proteomes" id="UP000779574">
    <property type="component" value="Unassembled WGS sequence"/>
</dbReference>
<dbReference type="PROSITE" id="PS50119">
    <property type="entry name" value="ZF_BBOX"/>
    <property type="match status" value="1"/>
</dbReference>
<dbReference type="EMBL" id="JAHFXF010000280">
    <property type="protein sequence ID" value="KAG9691116.1"/>
    <property type="molecule type" value="Genomic_DNA"/>
</dbReference>
<dbReference type="OrthoDB" id="3874473at2759"/>
<evidence type="ECO:0000259" key="3">
    <source>
        <dbReference type="PROSITE" id="PS50119"/>
    </source>
</evidence>
<reference evidence="4" key="2">
    <citation type="submission" date="2021-08" db="EMBL/GenBank/DDBJ databases">
        <authorList>
            <person name="Gostincar C."/>
            <person name="Sun X."/>
            <person name="Song Z."/>
            <person name="Gunde-Cimerman N."/>
        </authorList>
    </citation>
    <scope>NUCLEOTIDE SEQUENCE</scope>
    <source>
        <strain evidence="4">EXF-9911</strain>
    </source>
</reference>
<dbReference type="InterPro" id="IPR000315">
    <property type="entry name" value="Znf_B-box"/>
</dbReference>
<gene>
    <name evidence="4" type="ORF">KCU76_g7668</name>
</gene>
<dbReference type="GO" id="GO:0008270">
    <property type="term" value="F:zinc ion binding"/>
    <property type="evidence" value="ECO:0007669"/>
    <property type="project" value="UniProtKB-KW"/>
</dbReference>
<feature type="compositionally biased region" description="Polar residues" evidence="2">
    <location>
        <begin position="28"/>
        <end position="37"/>
    </location>
</feature>
<evidence type="ECO:0000313" key="4">
    <source>
        <dbReference type="EMBL" id="KAG9691116.1"/>
    </source>
</evidence>
<organism evidence="4 5">
    <name type="scientific">Aureobasidium melanogenum</name>
    <name type="common">Aureobasidium pullulans var. melanogenum</name>
    <dbReference type="NCBI Taxonomy" id="46634"/>
    <lineage>
        <taxon>Eukaryota</taxon>
        <taxon>Fungi</taxon>
        <taxon>Dikarya</taxon>
        <taxon>Ascomycota</taxon>
        <taxon>Pezizomycotina</taxon>
        <taxon>Dothideomycetes</taxon>
        <taxon>Dothideomycetidae</taxon>
        <taxon>Dothideales</taxon>
        <taxon>Saccotheciaceae</taxon>
        <taxon>Aureobasidium</taxon>
    </lineage>
</organism>
<keyword evidence="1" id="KW-0863">Zinc-finger</keyword>
<evidence type="ECO:0000256" key="2">
    <source>
        <dbReference type="SAM" id="MobiDB-lite"/>
    </source>
</evidence>
<keyword evidence="1" id="KW-0862">Zinc</keyword>
<evidence type="ECO:0000313" key="5">
    <source>
        <dbReference type="Proteomes" id="UP000779574"/>
    </source>
</evidence>
<protein>
    <recommendedName>
        <fullName evidence="3">B box-type domain-containing protein</fullName>
    </recommendedName>
</protein>
<feature type="domain" description="B box-type" evidence="3">
    <location>
        <begin position="138"/>
        <end position="191"/>
    </location>
</feature>
<evidence type="ECO:0000256" key="1">
    <source>
        <dbReference type="PROSITE-ProRule" id="PRU00024"/>
    </source>
</evidence>
<proteinExistence type="predicted"/>
<accession>A0A9P8J8B6</accession>
<dbReference type="AlphaFoldDB" id="A0A9P8J8B6"/>